<dbReference type="EMBL" id="CP002697">
    <property type="protein sequence ID" value="AHG60182.1"/>
    <property type="molecule type" value="Genomic_DNA"/>
</dbReference>
<comment type="similarity">
    <text evidence="5 7">Belongs to the PTH family.</text>
</comment>
<keyword evidence="7" id="KW-0963">Cytoplasm</keyword>
<sequence length="180" mass="20826">MIVGLSNPKIQYHHTRHNVGSWYIYTLAKSFFKILKEEKKFFGFTSSLTIESHYIRLLVPNIFMNINGQSVFKMASFYNINLNEILIVHDDLELEPGSVKLKYSYGHNGHNGLRNITNIFNQNINFYRFRIGIGRPMEKDQISSFVLSVPSDKEKILIQKSIQESINKTLQLIISPSSII</sequence>
<protein>
    <recommendedName>
        <fullName evidence="6 7">Peptidyl-tRNA hydrolase</fullName>
        <shortName evidence="7">Pth</shortName>
        <ecNumber evidence="1 7">3.1.1.29</ecNumber>
    </recommendedName>
</protein>
<dbReference type="GO" id="GO:0000049">
    <property type="term" value="F:tRNA binding"/>
    <property type="evidence" value="ECO:0007669"/>
    <property type="project" value="UniProtKB-UniRule"/>
</dbReference>
<dbReference type="GO" id="GO:0072344">
    <property type="term" value="P:rescue of stalled ribosome"/>
    <property type="evidence" value="ECO:0007669"/>
    <property type="project" value="UniProtKB-UniRule"/>
</dbReference>
<organism evidence="8 9">
    <name type="scientific">Buchnera aphidicola str. USDA</name>
    <name type="common">Myzus persicae</name>
    <dbReference type="NCBI Taxonomy" id="1009856"/>
    <lineage>
        <taxon>Bacteria</taxon>
        <taxon>Pseudomonadati</taxon>
        <taxon>Pseudomonadota</taxon>
        <taxon>Gammaproteobacteria</taxon>
        <taxon>Enterobacterales</taxon>
        <taxon>Erwiniaceae</taxon>
        <taxon>Buchnera</taxon>
    </lineage>
</organism>
<dbReference type="KEGG" id="bapu:BUMPUSDA_CDS00404"/>
<evidence type="ECO:0000256" key="6">
    <source>
        <dbReference type="ARBA" id="ARBA00050038"/>
    </source>
</evidence>
<accession>W0P429</accession>
<dbReference type="InterPro" id="IPR001328">
    <property type="entry name" value="Pept_tRNA_hydro"/>
</dbReference>
<dbReference type="GO" id="GO:0005737">
    <property type="term" value="C:cytoplasm"/>
    <property type="evidence" value="ECO:0007669"/>
    <property type="project" value="UniProtKB-SubCell"/>
</dbReference>
<dbReference type="HAMAP" id="MF_00083">
    <property type="entry name" value="Pept_tRNA_hydro_bact"/>
    <property type="match status" value="1"/>
</dbReference>
<feature type="active site" description="Proton acceptor" evidence="7">
    <location>
        <position position="17"/>
    </location>
</feature>
<dbReference type="PATRIC" id="fig|1009856.3.peg.182"/>
<name>W0P429_BUCMP</name>
<dbReference type="PANTHER" id="PTHR17224:SF1">
    <property type="entry name" value="PEPTIDYL-TRNA HYDROLASE"/>
    <property type="match status" value="1"/>
</dbReference>
<reference evidence="8 9" key="1">
    <citation type="journal article" date="2013" name="BMC Genomics">
        <title>Comparative analysis of genome sequences from four strains of the Buchnera aphidicola Mp endosymbion of the green peach aphid, Myzus persicae.</title>
        <authorList>
            <person name="Jiang Z."/>
            <person name="Jones D.H."/>
            <person name="Khuri S."/>
            <person name="Tsinoremas N.F."/>
            <person name="Wyss T."/>
            <person name="Jander G."/>
            <person name="Wilson A.C."/>
        </authorList>
    </citation>
    <scope>NUCLEOTIDE SEQUENCE [LARGE SCALE GENOMIC DNA]</scope>
    <source>
        <strain evidence="9">str. USDA (Myzus persicae)</strain>
    </source>
</reference>
<keyword evidence="3 7" id="KW-0378">Hydrolase</keyword>
<dbReference type="InterPro" id="IPR018171">
    <property type="entry name" value="Pept_tRNA_hydro_CS"/>
</dbReference>
<dbReference type="SUPFAM" id="SSF53178">
    <property type="entry name" value="Peptidyl-tRNA hydrolase-like"/>
    <property type="match status" value="1"/>
</dbReference>
<feature type="site" description="Stabilizes the basic form of H active site to accept a proton" evidence="7">
    <location>
        <position position="90"/>
    </location>
</feature>
<dbReference type="PANTHER" id="PTHR17224">
    <property type="entry name" value="PEPTIDYL-TRNA HYDROLASE"/>
    <property type="match status" value="1"/>
</dbReference>
<feature type="binding site" evidence="7">
    <location>
        <position position="65"/>
    </location>
    <ligand>
        <name>tRNA</name>
        <dbReference type="ChEBI" id="CHEBI:17843"/>
    </ligand>
</feature>
<evidence type="ECO:0000313" key="8">
    <source>
        <dbReference type="EMBL" id="AHG60182.1"/>
    </source>
</evidence>
<evidence type="ECO:0000256" key="3">
    <source>
        <dbReference type="ARBA" id="ARBA00022801"/>
    </source>
</evidence>
<keyword evidence="2 7" id="KW-0820">tRNA-binding</keyword>
<keyword evidence="4 7" id="KW-0694">RNA-binding</keyword>
<comment type="subunit">
    <text evidence="7">Monomer.</text>
</comment>
<feature type="binding site" evidence="7">
    <location>
        <position position="12"/>
    </location>
    <ligand>
        <name>tRNA</name>
        <dbReference type="ChEBI" id="CHEBI:17843"/>
    </ligand>
</feature>
<evidence type="ECO:0000256" key="7">
    <source>
        <dbReference type="HAMAP-Rule" id="MF_00083"/>
    </source>
</evidence>
<dbReference type="Pfam" id="PF01195">
    <property type="entry name" value="Pept_tRNA_hydro"/>
    <property type="match status" value="1"/>
</dbReference>
<evidence type="ECO:0000256" key="2">
    <source>
        <dbReference type="ARBA" id="ARBA00022555"/>
    </source>
</evidence>
<evidence type="ECO:0000313" key="9">
    <source>
        <dbReference type="Proteomes" id="UP000019087"/>
    </source>
</evidence>
<comment type="catalytic activity">
    <reaction evidence="7">
        <text>an N-acyl-L-alpha-aminoacyl-tRNA + H2O = an N-acyl-L-amino acid + a tRNA + H(+)</text>
        <dbReference type="Rhea" id="RHEA:54448"/>
        <dbReference type="Rhea" id="RHEA-COMP:10123"/>
        <dbReference type="Rhea" id="RHEA-COMP:13883"/>
        <dbReference type="ChEBI" id="CHEBI:15377"/>
        <dbReference type="ChEBI" id="CHEBI:15378"/>
        <dbReference type="ChEBI" id="CHEBI:59874"/>
        <dbReference type="ChEBI" id="CHEBI:78442"/>
        <dbReference type="ChEBI" id="CHEBI:138191"/>
        <dbReference type="EC" id="3.1.1.29"/>
    </reaction>
</comment>
<evidence type="ECO:0000256" key="5">
    <source>
        <dbReference type="ARBA" id="ARBA00038063"/>
    </source>
</evidence>
<comment type="subcellular location">
    <subcellularLocation>
        <location evidence="7">Cytoplasm</location>
    </subcellularLocation>
</comment>
<comment type="function">
    <text evidence="7">Hydrolyzes ribosome-free peptidyl-tRNAs (with 1 or more amino acids incorporated), which drop off the ribosome during protein synthesis, or as a result of ribosome stalling.</text>
</comment>
<dbReference type="PROSITE" id="PS01196">
    <property type="entry name" value="PEPT_TRNA_HYDROL_2"/>
    <property type="match status" value="1"/>
</dbReference>
<evidence type="ECO:0000256" key="4">
    <source>
        <dbReference type="ARBA" id="ARBA00022884"/>
    </source>
</evidence>
<comment type="function">
    <text evidence="7">Catalyzes the release of premature peptidyl moieties from peptidyl-tRNA molecules trapped in stalled 50S ribosomal subunits, and thus maintains levels of free tRNAs and 50S ribosomes.</text>
</comment>
<dbReference type="NCBIfam" id="TIGR00447">
    <property type="entry name" value="pth"/>
    <property type="match status" value="1"/>
</dbReference>
<dbReference type="Proteomes" id="UP000019087">
    <property type="component" value="Chromosome"/>
</dbReference>
<gene>
    <name evidence="7 8" type="primary">pth</name>
    <name evidence="8" type="ORF">BUMPUSDA_CDS00404</name>
</gene>
<feature type="binding site" evidence="7">
    <location>
        <position position="63"/>
    </location>
    <ligand>
        <name>tRNA</name>
        <dbReference type="ChEBI" id="CHEBI:17843"/>
    </ligand>
</feature>
<dbReference type="FunFam" id="3.40.50.1470:FF:000001">
    <property type="entry name" value="Peptidyl-tRNA hydrolase"/>
    <property type="match status" value="1"/>
</dbReference>
<dbReference type="GO" id="GO:0004045">
    <property type="term" value="F:peptidyl-tRNA hydrolase activity"/>
    <property type="evidence" value="ECO:0007669"/>
    <property type="project" value="UniProtKB-UniRule"/>
</dbReference>
<proteinExistence type="inferred from homology"/>
<feature type="site" description="Discriminates between blocked and unblocked aminoacyl-tRNA" evidence="7">
    <location>
        <position position="7"/>
    </location>
</feature>
<evidence type="ECO:0000256" key="1">
    <source>
        <dbReference type="ARBA" id="ARBA00013260"/>
    </source>
</evidence>
<dbReference type="AlphaFoldDB" id="W0P429"/>
<dbReference type="EC" id="3.1.1.29" evidence="1 7"/>
<feature type="binding site" evidence="7">
    <location>
        <position position="111"/>
    </location>
    <ligand>
        <name>tRNA</name>
        <dbReference type="ChEBI" id="CHEBI:17843"/>
    </ligand>
</feature>
<dbReference type="RefSeq" id="WP_044045776.1">
    <property type="nucleotide sequence ID" value="NZ_CP002697.1"/>
</dbReference>
<dbReference type="InterPro" id="IPR036416">
    <property type="entry name" value="Pept_tRNA_hydro_sf"/>
</dbReference>
<dbReference type="GO" id="GO:0006515">
    <property type="term" value="P:protein quality control for misfolded or incompletely synthesized proteins"/>
    <property type="evidence" value="ECO:0007669"/>
    <property type="project" value="UniProtKB-UniRule"/>
</dbReference>
<dbReference type="HOGENOM" id="CLU_062456_3_1_6"/>
<dbReference type="CDD" id="cd00462">
    <property type="entry name" value="PTH"/>
    <property type="match status" value="1"/>
</dbReference>
<dbReference type="Gene3D" id="3.40.50.1470">
    <property type="entry name" value="Peptidyl-tRNA hydrolase"/>
    <property type="match status" value="1"/>
</dbReference>